<protein>
    <submittedName>
        <fullName evidence="4">Predicted protein</fullName>
    </submittedName>
</protein>
<evidence type="ECO:0000313" key="5">
    <source>
        <dbReference type="Proteomes" id="UP000006671"/>
    </source>
</evidence>
<dbReference type="AlphaFoldDB" id="D2VFD3"/>
<dbReference type="InterPro" id="IPR050410">
    <property type="entry name" value="CCR4/nocturin_mRNA_transcr"/>
</dbReference>
<dbReference type="PANTHER" id="PTHR12121">
    <property type="entry name" value="CARBON CATABOLITE REPRESSOR PROTEIN 4"/>
    <property type="match status" value="1"/>
</dbReference>
<evidence type="ECO:0000313" key="4">
    <source>
        <dbReference type="EMBL" id="EFC44439.1"/>
    </source>
</evidence>
<dbReference type="FunCoup" id="D2VFD3">
    <property type="interactions" value="212"/>
</dbReference>
<reference evidence="4 5" key="1">
    <citation type="journal article" date="2010" name="Cell">
        <title>The genome of Naegleria gruberi illuminates early eukaryotic versatility.</title>
        <authorList>
            <person name="Fritz-Laylin L.K."/>
            <person name="Prochnik S.E."/>
            <person name="Ginger M.L."/>
            <person name="Dacks J.B."/>
            <person name="Carpenter M.L."/>
            <person name="Field M.C."/>
            <person name="Kuo A."/>
            <person name="Paredez A."/>
            <person name="Chapman J."/>
            <person name="Pham J."/>
            <person name="Shu S."/>
            <person name="Neupane R."/>
            <person name="Cipriano M."/>
            <person name="Mancuso J."/>
            <person name="Tu H."/>
            <person name="Salamov A."/>
            <person name="Lindquist E."/>
            <person name="Shapiro H."/>
            <person name="Lucas S."/>
            <person name="Grigoriev I.V."/>
            <person name="Cande W.Z."/>
            <person name="Fulton C."/>
            <person name="Rokhsar D.S."/>
            <person name="Dawson S.C."/>
        </authorList>
    </citation>
    <scope>NUCLEOTIDE SEQUENCE [LARGE SCALE GENOMIC DNA]</scope>
    <source>
        <strain evidence="4 5">NEG-M</strain>
    </source>
</reference>
<dbReference type="SUPFAM" id="SSF56219">
    <property type="entry name" value="DNase I-like"/>
    <property type="match status" value="1"/>
</dbReference>
<dbReference type="GO" id="GO:0006139">
    <property type="term" value="P:nucleobase-containing compound metabolic process"/>
    <property type="evidence" value="ECO:0007669"/>
    <property type="project" value="UniProtKB-ARBA"/>
</dbReference>
<feature type="domain" description="Endonuclease/exonuclease/phosphatase" evidence="3">
    <location>
        <begin position="25"/>
        <end position="375"/>
    </location>
</feature>
<dbReference type="eggNOG" id="KOG2338">
    <property type="taxonomic scope" value="Eukaryota"/>
</dbReference>
<dbReference type="VEuPathDB" id="AmoebaDB:NAEGRDRAFT_49087"/>
<name>D2VFD3_NAEGR</name>
<dbReference type="OrthoDB" id="428734at2759"/>
<dbReference type="Gene3D" id="3.60.10.10">
    <property type="entry name" value="Endonuclease/exonuclease/phosphatase"/>
    <property type="match status" value="1"/>
</dbReference>
<dbReference type="OMA" id="QISICNT"/>
<dbReference type="RefSeq" id="XP_002677183.1">
    <property type="nucleotide sequence ID" value="XM_002677137.1"/>
</dbReference>
<dbReference type="InParanoid" id="D2VFD3"/>
<dbReference type="Proteomes" id="UP000006671">
    <property type="component" value="Unassembled WGS sequence"/>
</dbReference>
<sequence length="422" mass="50093">MANHQSEATATHQNNQMHKFSFTLLTYNILAQSLFNRREGFSYCNHKAALWTVRRENLLNEIEFYNSDIICLQEVDKYEEFWKDKLKELGYSSFYHAQYNPSKNFREMPYGLAFAFKSEKFELVESEVILMEQELLSNSQHLNISTDESVLEKEEIKHSGNIAQIFVLKSKESEDGLLITNSHLFWRPECNYVRLRQLMLLIAHTLSVNHRYSNYPVLSVGDFNTTPNSIIYKLLHLPGRTLTKDKKIDLTNQLSIDGIDIEDITLEDLERYFNHVTFCEEKFIQDLKDSNTPEEQIFEQLEMEKKKRMKSIKELISHFVKNYPSFRSMYSWYGKLNPQDHEEMRVHFDWDHNEVLYTMYTPDFKSTLDYIFVWNTQQHSKIELKRLLSIPLPKDIDETCLPSEKHSSDHFSLMVDCEIVHE</sequence>
<dbReference type="GO" id="GO:0000175">
    <property type="term" value="F:3'-5'-RNA exonuclease activity"/>
    <property type="evidence" value="ECO:0007669"/>
    <property type="project" value="TreeGrafter"/>
</dbReference>
<gene>
    <name evidence="4" type="ORF">NAEGRDRAFT_49087</name>
</gene>
<organism evidence="5">
    <name type="scientific">Naegleria gruberi</name>
    <name type="common">Amoeba</name>
    <dbReference type="NCBI Taxonomy" id="5762"/>
    <lineage>
        <taxon>Eukaryota</taxon>
        <taxon>Discoba</taxon>
        <taxon>Heterolobosea</taxon>
        <taxon>Tetramitia</taxon>
        <taxon>Eutetramitia</taxon>
        <taxon>Vahlkampfiidae</taxon>
        <taxon>Naegleria</taxon>
    </lineage>
</organism>
<dbReference type="EMBL" id="GG738868">
    <property type="protein sequence ID" value="EFC44439.1"/>
    <property type="molecule type" value="Genomic_DNA"/>
</dbReference>
<dbReference type="Pfam" id="PF03372">
    <property type="entry name" value="Exo_endo_phos"/>
    <property type="match status" value="1"/>
</dbReference>
<dbReference type="PANTHER" id="PTHR12121:SF45">
    <property type="entry name" value="NOCTURNIN"/>
    <property type="match status" value="1"/>
</dbReference>
<dbReference type="InterPro" id="IPR036691">
    <property type="entry name" value="Endo/exonu/phosph_ase_sf"/>
</dbReference>
<keyword evidence="2" id="KW-0378">Hydrolase</keyword>
<keyword evidence="5" id="KW-1185">Reference proteome</keyword>
<evidence type="ECO:0000256" key="2">
    <source>
        <dbReference type="ARBA" id="ARBA00022801"/>
    </source>
</evidence>
<comment type="similarity">
    <text evidence="1">Belongs to the CCR4/nocturin family.</text>
</comment>
<dbReference type="GeneID" id="8850184"/>
<dbReference type="KEGG" id="ngr:NAEGRDRAFT_49087"/>
<evidence type="ECO:0000259" key="3">
    <source>
        <dbReference type="Pfam" id="PF03372"/>
    </source>
</evidence>
<evidence type="ECO:0000256" key="1">
    <source>
        <dbReference type="ARBA" id="ARBA00010774"/>
    </source>
</evidence>
<dbReference type="InterPro" id="IPR005135">
    <property type="entry name" value="Endo/exonuclease/phosphatase"/>
</dbReference>
<proteinExistence type="inferred from homology"/>
<accession>D2VFD3</accession>